<evidence type="ECO:0000259" key="1">
    <source>
        <dbReference type="Pfam" id="PF12146"/>
    </source>
</evidence>
<reference evidence="2 3" key="1">
    <citation type="submission" date="2018-06" db="EMBL/GenBank/DDBJ databases">
        <title>Nitrincola tibetense sp. nov., isolated from Lake XuguoCo on Tibetan Plateau.</title>
        <authorList>
            <person name="Xing P."/>
        </authorList>
    </citation>
    <scope>NUCLEOTIDE SEQUENCE [LARGE SCALE GENOMIC DNA]</scope>
    <source>
        <strain evidence="3">xg18</strain>
    </source>
</reference>
<dbReference type="RefSeq" id="WP_112158396.1">
    <property type="nucleotide sequence ID" value="NZ_QKRX01000003.1"/>
</dbReference>
<dbReference type="PANTHER" id="PTHR11614">
    <property type="entry name" value="PHOSPHOLIPASE-RELATED"/>
    <property type="match status" value="1"/>
</dbReference>
<dbReference type="Proteomes" id="UP000250744">
    <property type="component" value="Unassembled WGS sequence"/>
</dbReference>
<feature type="domain" description="Serine aminopeptidase S33" evidence="1">
    <location>
        <begin position="88"/>
        <end position="318"/>
    </location>
</feature>
<organism evidence="2 3">
    <name type="scientific">Nitrincola tibetensis</name>
    <dbReference type="NCBI Taxonomy" id="2219697"/>
    <lineage>
        <taxon>Bacteria</taxon>
        <taxon>Pseudomonadati</taxon>
        <taxon>Pseudomonadota</taxon>
        <taxon>Gammaproteobacteria</taxon>
        <taxon>Oceanospirillales</taxon>
        <taxon>Oceanospirillaceae</taxon>
        <taxon>Nitrincola</taxon>
    </lineage>
</organism>
<dbReference type="InterPro" id="IPR029058">
    <property type="entry name" value="AB_hydrolase_fold"/>
</dbReference>
<comment type="caution">
    <text evidence="2">The sequence shown here is derived from an EMBL/GenBank/DDBJ whole genome shotgun (WGS) entry which is preliminary data.</text>
</comment>
<protein>
    <submittedName>
        <fullName evidence="2">Alpha/beta hydrolase</fullName>
    </submittedName>
</protein>
<dbReference type="Pfam" id="PF12146">
    <property type="entry name" value="Hydrolase_4"/>
    <property type="match status" value="1"/>
</dbReference>
<sequence>MTILTESPLLSPFNSAYSDQRPDFTASSIRSELEPFDPSQPTLCDRQVRAYRHHYGFDSLPDDTDYSIGMESIQQAQLVVQFFQSRSAMGTVVIVHGYTDHAGLYRSVIDYLLRLKWNVLIYDLPGHGLSLGDPLGIDDFKTYVTQLNHLLQTYRAIMGKRLVLLGQSTGAAIIMSQQIMPVMHLMQPLHIDQRILLAPLLRPTRFERIKKLYRLVGWFRRRYKRDFTDNSGDPEFLAFVRQRDPLQYMHFSMNWIRAMLKWVPLMEAQRGVEGAPLIIQGDEDVTVDWRHNLPLFEQIYPEAQTCLLQGGRHHLVNDALDIRKQVFVKIEECLAKLSSPHPIDRRSR</sequence>
<proteinExistence type="predicted"/>
<dbReference type="SUPFAM" id="SSF53474">
    <property type="entry name" value="alpha/beta-Hydrolases"/>
    <property type="match status" value="1"/>
</dbReference>
<keyword evidence="3" id="KW-1185">Reference proteome</keyword>
<dbReference type="GO" id="GO:0016787">
    <property type="term" value="F:hydrolase activity"/>
    <property type="evidence" value="ECO:0007669"/>
    <property type="project" value="UniProtKB-KW"/>
</dbReference>
<dbReference type="InterPro" id="IPR051044">
    <property type="entry name" value="MAG_DAG_Lipase"/>
</dbReference>
<dbReference type="AlphaFoldDB" id="A0A364NPI2"/>
<name>A0A364NPI2_9GAMM</name>
<keyword evidence="2" id="KW-0378">Hydrolase</keyword>
<dbReference type="Gene3D" id="3.40.50.1820">
    <property type="entry name" value="alpha/beta hydrolase"/>
    <property type="match status" value="1"/>
</dbReference>
<gene>
    <name evidence="2" type="ORF">DN062_05945</name>
</gene>
<dbReference type="InterPro" id="IPR022742">
    <property type="entry name" value="Hydrolase_4"/>
</dbReference>
<evidence type="ECO:0000313" key="2">
    <source>
        <dbReference type="EMBL" id="RAU19009.1"/>
    </source>
</evidence>
<dbReference type="OrthoDB" id="5614837at2"/>
<evidence type="ECO:0000313" key="3">
    <source>
        <dbReference type="Proteomes" id="UP000250744"/>
    </source>
</evidence>
<accession>A0A364NPI2</accession>
<dbReference type="EMBL" id="QKRX01000003">
    <property type="protein sequence ID" value="RAU19009.1"/>
    <property type="molecule type" value="Genomic_DNA"/>
</dbReference>